<dbReference type="PROSITE" id="PS50030">
    <property type="entry name" value="UBA"/>
    <property type="match status" value="3"/>
</dbReference>
<proteinExistence type="predicted"/>
<gene>
    <name evidence="4" type="ORF">FH972_002260</name>
</gene>
<dbReference type="InterPro" id="IPR039749">
    <property type="entry name" value="NUB1"/>
</dbReference>
<dbReference type="OrthoDB" id="434245at2759"/>
<organism evidence="4 5">
    <name type="scientific">Carpinus fangiana</name>
    <dbReference type="NCBI Taxonomy" id="176857"/>
    <lineage>
        <taxon>Eukaryota</taxon>
        <taxon>Viridiplantae</taxon>
        <taxon>Streptophyta</taxon>
        <taxon>Embryophyta</taxon>
        <taxon>Tracheophyta</taxon>
        <taxon>Spermatophyta</taxon>
        <taxon>Magnoliopsida</taxon>
        <taxon>eudicotyledons</taxon>
        <taxon>Gunneridae</taxon>
        <taxon>Pentapetalae</taxon>
        <taxon>rosids</taxon>
        <taxon>fabids</taxon>
        <taxon>Fagales</taxon>
        <taxon>Betulaceae</taxon>
        <taxon>Carpinus</taxon>
    </lineage>
</organism>
<sequence>MAKLKIAGIWVGVLEVELEEWTVPMLREEVAKRSDCGTVSINLIWAGKVLKDGDGTEKLTHLGVKNNAKILASRGCAEEGRSLEGELMAEEERSRRLNRVKAAATVMAKRHADGSLPVEDFNIEVEDQSGKIVQLGSETDQRAVMMGLMLHANAKQLLRRENYKDALEVLTMGEEAFSLCNPKVIELIDNVPILQIDMVWCYFMLRDITRLSVAGARLEKARVGIERAHGKDSSRVRLLQAGRHPELAIHLRLELLEGVVAYHSGQFDKSRNALTSAQAKYFQLQVPDEALSLVMSMGFKERDAKRALRMSNQDVGSAIDFLVEEKAKRVLKMEEDIRRRSDIMEQKKYGMTPSKKAVDLKILNELVSLGFEKELAAEALRRNENELQKALDDLTNPEANSAIQVDIESRKRKRQRKASEAAIEQLVRMGFDRSRAVSALQAGGSMEEAMNLLLSQPEFAANNNSESEPNPGISADNSANSSIPMLSDASISIDGVEGASTSIEVEDRDVEMEHELAGELAKGDALTDYDIEVAKEGEAVTEYLALLESAGK</sequence>
<dbReference type="SMART" id="SM00165">
    <property type="entry name" value="UBA"/>
    <property type="match status" value="3"/>
</dbReference>
<accession>A0A5N6QGY9</accession>
<protein>
    <recommendedName>
        <fullName evidence="6">UBA domain-containing protein</fullName>
    </recommendedName>
</protein>
<feature type="domain" description="UBA" evidence="2">
    <location>
        <begin position="285"/>
        <end position="325"/>
    </location>
</feature>
<dbReference type="InterPro" id="IPR000626">
    <property type="entry name" value="Ubiquitin-like_dom"/>
</dbReference>
<feature type="domain" description="Ubiquitin-like" evidence="3">
    <location>
        <begin position="22"/>
        <end position="70"/>
    </location>
</feature>
<name>A0A5N6QGY9_9ROSI</name>
<dbReference type="Pfam" id="PF22562">
    <property type="entry name" value="UBA_7"/>
    <property type="match status" value="1"/>
</dbReference>
<evidence type="ECO:0000259" key="2">
    <source>
        <dbReference type="PROSITE" id="PS50030"/>
    </source>
</evidence>
<dbReference type="GO" id="GO:0031593">
    <property type="term" value="F:polyubiquitin modification-dependent protein binding"/>
    <property type="evidence" value="ECO:0007669"/>
    <property type="project" value="UniProtKB-ARBA"/>
</dbReference>
<evidence type="ECO:0000313" key="5">
    <source>
        <dbReference type="Proteomes" id="UP000327013"/>
    </source>
</evidence>
<dbReference type="Proteomes" id="UP000327013">
    <property type="component" value="Chromosome 1"/>
</dbReference>
<feature type="region of interest" description="Disordered" evidence="1">
    <location>
        <begin position="461"/>
        <end position="481"/>
    </location>
</feature>
<evidence type="ECO:0000259" key="3">
    <source>
        <dbReference type="PROSITE" id="PS50053"/>
    </source>
</evidence>
<dbReference type="Pfam" id="PF00627">
    <property type="entry name" value="UBA"/>
    <property type="match status" value="1"/>
</dbReference>
<dbReference type="PANTHER" id="PTHR12948:SF3">
    <property type="entry name" value="NEDD8 ULTIMATE BUSTER 1"/>
    <property type="match status" value="1"/>
</dbReference>
<dbReference type="GO" id="GO:2000058">
    <property type="term" value="P:regulation of ubiquitin-dependent protein catabolic process"/>
    <property type="evidence" value="ECO:0007669"/>
    <property type="project" value="TreeGrafter"/>
</dbReference>
<dbReference type="EMBL" id="CM017321">
    <property type="protein sequence ID" value="KAE7997644.1"/>
    <property type="molecule type" value="Genomic_DNA"/>
</dbReference>
<dbReference type="SUPFAM" id="SSF46934">
    <property type="entry name" value="UBA-like"/>
    <property type="match status" value="3"/>
</dbReference>
<evidence type="ECO:0000256" key="1">
    <source>
        <dbReference type="SAM" id="MobiDB-lite"/>
    </source>
</evidence>
<dbReference type="InterPro" id="IPR009060">
    <property type="entry name" value="UBA-like_sf"/>
</dbReference>
<dbReference type="InterPro" id="IPR015940">
    <property type="entry name" value="UBA"/>
</dbReference>
<dbReference type="Gene3D" id="1.10.8.10">
    <property type="entry name" value="DNA helicase RuvA subunit, C-terminal domain"/>
    <property type="match status" value="3"/>
</dbReference>
<dbReference type="AlphaFoldDB" id="A0A5N6QGY9"/>
<dbReference type="PANTHER" id="PTHR12948">
    <property type="entry name" value="NEDD8 ULTIMATE BUSTER-1 BS4 PROTEIN"/>
    <property type="match status" value="1"/>
</dbReference>
<feature type="domain" description="UBA" evidence="2">
    <location>
        <begin position="417"/>
        <end position="456"/>
    </location>
</feature>
<evidence type="ECO:0000313" key="4">
    <source>
        <dbReference type="EMBL" id="KAE7997644.1"/>
    </source>
</evidence>
<reference evidence="4 5" key="1">
    <citation type="submission" date="2019-06" db="EMBL/GenBank/DDBJ databases">
        <title>A chromosomal-level reference genome of Carpinus fangiana (Coryloideae, Betulaceae).</title>
        <authorList>
            <person name="Yang X."/>
            <person name="Wang Z."/>
            <person name="Zhang L."/>
            <person name="Hao G."/>
            <person name="Liu J."/>
            <person name="Yang Y."/>
        </authorList>
    </citation>
    <scope>NUCLEOTIDE SEQUENCE [LARGE SCALE GENOMIC DNA]</scope>
    <source>
        <strain evidence="4">Cfa_2016G</strain>
        <tissue evidence="4">Leaf</tissue>
    </source>
</reference>
<evidence type="ECO:0008006" key="6">
    <source>
        <dbReference type="Google" id="ProtNLM"/>
    </source>
</evidence>
<dbReference type="PROSITE" id="PS50053">
    <property type="entry name" value="UBIQUITIN_2"/>
    <property type="match status" value="1"/>
</dbReference>
<keyword evidence="5" id="KW-1185">Reference proteome</keyword>
<feature type="domain" description="UBA" evidence="2">
    <location>
        <begin position="357"/>
        <end position="397"/>
    </location>
</feature>